<dbReference type="GO" id="GO:0005737">
    <property type="term" value="C:cytoplasm"/>
    <property type="evidence" value="ECO:0007669"/>
    <property type="project" value="TreeGrafter"/>
</dbReference>
<evidence type="ECO:0000313" key="7">
    <source>
        <dbReference type="RefSeq" id="XP_032818931.1"/>
    </source>
</evidence>
<evidence type="ECO:0000256" key="4">
    <source>
        <dbReference type="SAM" id="SignalP"/>
    </source>
</evidence>
<dbReference type="GO" id="GO:0031982">
    <property type="term" value="C:vesicle"/>
    <property type="evidence" value="ECO:0007669"/>
    <property type="project" value="TreeGrafter"/>
</dbReference>
<dbReference type="RefSeq" id="XP_032818931.1">
    <property type="nucleotide sequence ID" value="XM_032963040.1"/>
</dbReference>
<feature type="signal peptide" evidence="4">
    <location>
        <begin position="1"/>
        <end position="24"/>
    </location>
</feature>
<protein>
    <submittedName>
        <fullName evidence="7">Cystatin-like</fullName>
    </submittedName>
</protein>
<dbReference type="PANTHER" id="PTHR46186">
    <property type="entry name" value="CYSTATIN"/>
    <property type="match status" value="1"/>
</dbReference>
<dbReference type="GO" id="GO:0005615">
    <property type="term" value="C:extracellular space"/>
    <property type="evidence" value="ECO:0007669"/>
    <property type="project" value="TreeGrafter"/>
</dbReference>
<dbReference type="SUPFAM" id="SSF54403">
    <property type="entry name" value="Cystatin/monellin"/>
    <property type="match status" value="1"/>
</dbReference>
<keyword evidence="4" id="KW-0732">Signal</keyword>
<dbReference type="InterPro" id="IPR000010">
    <property type="entry name" value="Cystatin_dom"/>
</dbReference>
<gene>
    <name evidence="7" type="primary">LOC116947379</name>
</gene>
<dbReference type="KEGG" id="pmrn:116947379"/>
<name>A0AAJ7X2I3_PETMA</name>
<keyword evidence="3" id="KW-0789">Thiol protease inhibitor</keyword>
<evidence type="ECO:0000256" key="2">
    <source>
        <dbReference type="ARBA" id="ARBA00022690"/>
    </source>
</evidence>
<comment type="similarity">
    <text evidence="1">Belongs to the cystatin family.</text>
</comment>
<evidence type="ECO:0000259" key="5">
    <source>
        <dbReference type="SMART" id="SM00043"/>
    </source>
</evidence>
<evidence type="ECO:0000256" key="1">
    <source>
        <dbReference type="ARBA" id="ARBA00009403"/>
    </source>
</evidence>
<dbReference type="CDD" id="cd00042">
    <property type="entry name" value="CY"/>
    <property type="match status" value="1"/>
</dbReference>
<organism evidence="6 7">
    <name type="scientific">Petromyzon marinus</name>
    <name type="common">Sea lamprey</name>
    <dbReference type="NCBI Taxonomy" id="7757"/>
    <lineage>
        <taxon>Eukaryota</taxon>
        <taxon>Metazoa</taxon>
        <taxon>Chordata</taxon>
        <taxon>Craniata</taxon>
        <taxon>Vertebrata</taxon>
        <taxon>Cyclostomata</taxon>
        <taxon>Hyperoartia</taxon>
        <taxon>Petromyzontiformes</taxon>
        <taxon>Petromyzontidae</taxon>
        <taxon>Petromyzon</taxon>
    </lineage>
</organism>
<proteinExistence type="inferred from homology"/>
<dbReference type="Pfam" id="PF00031">
    <property type="entry name" value="Cystatin"/>
    <property type="match status" value="1"/>
</dbReference>
<evidence type="ECO:0000256" key="3">
    <source>
        <dbReference type="ARBA" id="ARBA00022704"/>
    </source>
</evidence>
<accession>A0AAJ7X2I3</accession>
<dbReference type="GO" id="GO:0004869">
    <property type="term" value="F:cysteine-type endopeptidase inhibitor activity"/>
    <property type="evidence" value="ECO:0007669"/>
    <property type="project" value="UniProtKB-KW"/>
</dbReference>
<dbReference type="AlphaFoldDB" id="A0AAJ7X2I3"/>
<dbReference type="InterPro" id="IPR046350">
    <property type="entry name" value="Cystatin_sf"/>
</dbReference>
<evidence type="ECO:0000313" key="6">
    <source>
        <dbReference type="Proteomes" id="UP001318040"/>
    </source>
</evidence>
<dbReference type="SMART" id="SM00043">
    <property type="entry name" value="CY"/>
    <property type="match status" value="1"/>
</dbReference>
<sequence>MPSLARVMLLCFTVAAFVPDLTQQQQGASTQQQDVSVEQQDVSVEQQDVSVEQQDVSVEQQPQLLGGILPIGVDNAEMMMLLDKALAKINAESDGDTWETVDEILAAERQVINGIRYAVKVQLRETKCPKSEALEICETATDTNIGKTSICIVEMVDRPWDPELEVEKMCNLDNMN</sequence>
<dbReference type="PANTHER" id="PTHR46186:SF2">
    <property type="entry name" value="CYSTATIN"/>
    <property type="match status" value="1"/>
</dbReference>
<dbReference type="GeneID" id="116947379"/>
<keyword evidence="2" id="KW-0646">Protease inhibitor</keyword>
<reference evidence="7" key="1">
    <citation type="submission" date="2025-08" db="UniProtKB">
        <authorList>
            <consortium name="RefSeq"/>
        </authorList>
    </citation>
    <scope>IDENTIFICATION</scope>
    <source>
        <tissue evidence="7">Sperm</tissue>
    </source>
</reference>
<feature type="chain" id="PRO_5042500630" evidence="4">
    <location>
        <begin position="25"/>
        <end position="176"/>
    </location>
</feature>
<dbReference type="Gene3D" id="3.10.450.10">
    <property type="match status" value="1"/>
</dbReference>
<dbReference type="Proteomes" id="UP001318040">
    <property type="component" value="Chromosome 29"/>
</dbReference>
<keyword evidence="6" id="KW-1185">Reference proteome</keyword>
<feature type="domain" description="Cystatin" evidence="5">
    <location>
        <begin position="63"/>
        <end position="169"/>
    </location>
</feature>